<keyword evidence="3 6" id="KW-0687">Ribonucleoprotein</keyword>
<dbReference type="Gene3D" id="3.30.1370.30">
    <property type="match status" value="1"/>
</dbReference>
<dbReference type="GO" id="GO:0019843">
    <property type="term" value="F:rRNA binding"/>
    <property type="evidence" value="ECO:0007669"/>
    <property type="project" value="UniProtKB-UniRule"/>
</dbReference>
<evidence type="ECO:0000256" key="4">
    <source>
        <dbReference type="ARBA" id="ARBA00035258"/>
    </source>
</evidence>
<keyword evidence="9" id="KW-1185">Reference proteome</keyword>
<dbReference type="GO" id="GO:0005737">
    <property type="term" value="C:cytoplasm"/>
    <property type="evidence" value="ECO:0007669"/>
    <property type="project" value="UniProtKB-ARBA"/>
</dbReference>
<dbReference type="NCBIfam" id="NF001109">
    <property type="entry name" value="PRK00136.1"/>
    <property type="match status" value="1"/>
</dbReference>
<dbReference type="RefSeq" id="WP_069857026.1">
    <property type="nucleotide sequence ID" value="NZ_BDFE01000004.1"/>
</dbReference>
<dbReference type="SUPFAM" id="SSF56047">
    <property type="entry name" value="Ribosomal protein S8"/>
    <property type="match status" value="1"/>
</dbReference>
<dbReference type="GO" id="GO:1990904">
    <property type="term" value="C:ribonucleoprotein complex"/>
    <property type="evidence" value="ECO:0007669"/>
    <property type="project" value="UniProtKB-KW"/>
</dbReference>
<dbReference type="EMBL" id="BDFE01000004">
    <property type="protein sequence ID" value="GAU07530.1"/>
    <property type="molecule type" value="Genomic_DNA"/>
</dbReference>
<keyword evidence="2 6" id="KW-0689">Ribosomal protein</keyword>
<dbReference type="Gene3D" id="3.30.1490.10">
    <property type="match status" value="1"/>
</dbReference>
<name>A0A194AEA1_9BACT</name>
<comment type="caution">
    <text evidence="8">The sequence shown here is derived from an EMBL/GenBank/DDBJ whole genome shotgun (WGS) entry which is preliminary data.</text>
</comment>
<dbReference type="GO" id="GO:0003735">
    <property type="term" value="F:structural constituent of ribosome"/>
    <property type="evidence" value="ECO:0007669"/>
    <property type="project" value="InterPro"/>
</dbReference>
<evidence type="ECO:0000256" key="1">
    <source>
        <dbReference type="ARBA" id="ARBA00006471"/>
    </source>
</evidence>
<dbReference type="InterPro" id="IPR035987">
    <property type="entry name" value="Ribosomal_uS8_sf"/>
</dbReference>
<comment type="similarity">
    <text evidence="1 6 7">Belongs to the universal ribosomal protein uS8 family.</text>
</comment>
<dbReference type="Proteomes" id="UP000095200">
    <property type="component" value="Unassembled WGS sequence"/>
</dbReference>
<reference evidence="9" key="1">
    <citation type="submission" date="2016-06" db="EMBL/GenBank/DDBJ databases">
        <title>Draft genome sequence of Desulfoplanes formicivorans strain Pf12B.</title>
        <authorList>
            <person name="Watanabe M."/>
            <person name="Kojima H."/>
            <person name="Fukui M."/>
        </authorList>
    </citation>
    <scope>NUCLEOTIDE SEQUENCE [LARGE SCALE GENOMIC DNA]</scope>
    <source>
        <strain evidence="9">Pf12B</strain>
    </source>
</reference>
<dbReference type="AlphaFoldDB" id="A0A194AEA1"/>
<dbReference type="PROSITE" id="PS00053">
    <property type="entry name" value="RIBOSOMAL_S8"/>
    <property type="match status" value="1"/>
</dbReference>
<evidence type="ECO:0000313" key="9">
    <source>
        <dbReference type="Proteomes" id="UP000095200"/>
    </source>
</evidence>
<gene>
    <name evidence="6" type="primary">rpsH</name>
    <name evidence="8" type="ORF">DPF_0215</name>
</gene>
<evidence type="ECO:0000256" key="5">
    <source>
        <dbReference type="ARBA" id="ARBA00046740"/>
    </source>
</evidence>
<dbReference type="HAMAP" id="MF_01302_B">
    <property type="entry name" value="Ribosomal_uS8_B"/>
    <property type="match status" value="1"/>
</dbReference>
<evidence type="ECO:0000256" key="2">
    <source>
        <dbReference type="ARBA" id="ARBA00022980"/>
    </source>
</evidence>
<evidence type="ECO:0000256" key="6">
    <source>
        <dbReference type="HAMAP-Rule" id="MF_01302"/>
    </source>
</evidence>
<comment type="function">
    <text evidence="6">One of the primary rRNA binding proteins, it binds directly to 16S rRNA central domain where it helps coordinate assembly of the platform of the 30S subunit.</text>
</comment>
<evidence type="ECO:0000256" key="7">
    <source>
        <dbReference type="RuleBase" id="RU003660"/>
    </source>
</evidence>
<protein>
    <recommendedName>
        <fullName evidence="4 6">Small ribosomal subunit protein uS8</fullName>
    </recommendedName>
</protein>
<dbReference type="InterPro" id="IPR047863">
    <property type="entry name" value="Ribosomal_uS8_CS"/>
</dbReference>
<dbReference type="OrthoDB" id="9802617at2"/>
<evidence type="ECO:0000256" key="3">
    <source>
        <dbReference type="ARBA" id="ARBA00023274"/>
    </source>
</evidence>
<proteinExistence type="inferred from homology"/>
<dbReference type="STRING" id="1592317.DPF_0215"/>
<keyword evidence="6" id="KW-0699">rRNA-binding</keyword>
<dbReference type="GO" id="GO:0006412">
    <property type="term" value="P:translation"/>
    <property type="evidence" value="ECO:0007669"/>
    <property type="project" value="UniProtKB-UniRule"/>
</dbReference>
<dbReference type="Pfam" id="PF00410">
    <property type="entry name" value="Ribosomal_S8"/>
    <property type="match status" value="1"/>
</dbReference>
<accession>A0A194AEA1</accession>
<sequence>MSVVDPIADILTRIRNAQMALHETVSAPLSKTKAAMVAIFKDEGYVQDYEITDNSIDIRLKYHEGRPAFSGLKRISKPGRRVYVGKADIPAVQNGLGICILSTSQGIMEGGKAKELGIGGELLCEIW</sequence>
<keyword evidence="6" id="KW-0694">RNA-binding</keyword>
<comment type="subunit">
    <text evidence="5 6">Part of the 30S ribosomal subunit. Contacts proteins S5 and S12.</text>
</comment>
<organism evidence="8 9">
    <name type="scientific">Desulfoplanes formicivorans</name>
    <dbReference type="NCBI Taxonomy" id="1592317"/>
    <lineage>
        <taxon>Bacteria</taxon>
        <taxon>Pseudomonadati</taxon>
        <taxon>Thermodesulfobacteriota</taxon>
        <taxon>Desulfovibrionia</taxon>
        <taxon>Desulfovibrionales</taxon>
        <taxon>Desulfoplanaceae</taxon>
        <taxon>Desulfoplanes</taxon>
    </lineage>
</organism>
<dbReference type="PANTHER" id="PTHR11758">
    <property type="entry name" value="40S RIBOSOMAL PROTEIN S15A"/>
    <property type="match status" value="1"/>
</dbReference>
<evidence type="ECO:0000313" key="8">
    <source>
        <dbReference type="EMBL" id="GAU07530.1"/>
    </source>
</evidence>
<dbReference type="InterPro" id="IPR000630">
    <property type="entry name" value="Ribosomal_uS8"/>
</dbReference>
<dbReference type="GO" id="GO:0005840">
    <property type="term" value="C:ribosome"/>
    <property type="evidence" value="ECO:0007669"/>
    <property type="project" value="UniProtKB-KW"/>
</dbReference>
<dbReference type="FunFam" id="3.30.1490.10:FF:000001">
    <property type="entry name" value="30S ribosomal protein S8"/>
    <property type="match status" value="1"/>
</dbReference>